<proteinExistence type="predicted"/>
<dbReference type="Gene3D" id="2.60.120.430">
    <property type="entry name" value="Galactose-binding lectin"/>
    <property type="match status" value="1"/>
</dbReference>
<evidence type="ECO:0000313" key="2">
    <source>
        <dbReference type="Proteomes" id="UP000437065"/>
    </source>
</evidence>
<keyword evidence="2" id="KW-1185">Reference proteome</keyword>
<gene>
    <name evidence="1" type="ORF">GRX01_10040</name>
</gene>
<dbReference type="Proteomes" id="UP000437065">
    <property type="component" value="Unassembled WGS sequence"/>
</dbReference>
<reference evidence="1 2" key="1">
    <citation type="submission" date="2019-12" db="EMBL/GenBank/DDBJ databases">
        <title>Isolation and characterization of three novel carbon monoxide-oxidizing members of Halobacteria from salione crusts and soils.</title>
        <authorList>
            <person name="Myers M.R."/>
            <person name="King G.M."/>
        </authorList>
    </citation>
    <scope>NUCLEOTIDE SEQUENCE [LARGE SCALE GENOMIC DNA]</scope>
    <source>
        <strain evidence="1 2">WSA2</strain>
    </source>
</reference>
<protein>
    <submittedName>
        <fullName evidence="1">Uncharacterized protein</fullName>
    </submittedName>
</protein>
<accession>A0A6B0SSN3</accession>
<sequence length="125" mass="12860">MWRRRAVSAAVASVVATLAGCSRGIGGQPDSVPVEVTNASDAVREYGLTVTTAGAEDPLLSMEESLEPGDRSTGEFEVAEPNATYTVRVTMGGEAWSESIDGSGLRAVDVEIEGPTTVTVVASAT</sequence>
<dbReference type="EMBL" id="WUUS01000006">
    <property type="protein sequence ID" value="MXR41675.1"/>
    <property type="molecule type" value="Genomic_DNA"/>
</dbReference>
<organism evidence="1 2">
    <name type="scientific">Halobaculum saliterrae</name>
    <dbReference type="NCBI Taxonomy" id="2073113"/>
    <lineage>
        <taxon>Archaea</taxon>
        <taxon>Methanobacteriati</taxon>
        <taxon>Methanobacteriota</taxon>
        <taxon>Stenosarchaea group</taxon>
        <taxon>Halobacteria</taxon>
        <taxon>Halobacteriales</taxon>
        <taxon>Haloferacaceae</taxon>
        <taxon>Halobaculum</taxon>
    </lineage>
</organism>
<dbReference type="AlphaFoldDB" id="A0A6B0SSN3"/>
<comment type="caution">
    <text evidence="1">The sequence shown here is derived from an EMBL/GenBank/DDBJ whole genome shotgun (WGS) entry which is preliminary data.</text>
</comment>
<name>A0A6B0SSN3_9EURY</name>
<dbReference type="PROSITE" id="PS51257">
    <property type="entry name" value="PROKAR_LIPOPROTEIN"/>
    <property type="match status" value="1"/>
</dbReference>
<dbReference type="RefSeq" id="WP_159666617.1">
    <property type="nucleotide sequence ID" value="NZ_WUUS01000006.1"/>
</dbReference>
<evidence type="ECO:0000313" key="1">
    <source>
        <dbReference type="EMBL" id="MXR41675.1"/>
    </source>
</evidence>